<evidence type="ECO:0000256" key="1">
    <source>
        <dbReference type="SAM" id="MobiDB-lite"/>
    </source>
</evidence>
<comment type="caution">
    <text evidence="2">The sequence shown here is derived from an EMBL/GenBank/DDBJ whole genome shotgun (WGS) entry which is preliminary data.</text>
</comment>
<dbReference type="AlphaFoldDB" id="A0A830HPD3"/>
<gene>
    <name evidence="2" type="ORF">PPROV_000726300</name>
</gene>
<reference evidence="2" key="1">
    <citation type="submission" date="2020-10" db="EMBL/GenBank/DDBJ databases">
        <title>Unveiling of a novel bifunctional photoreceptor, Dualchrome1, isolated from a cosmopolitan green alga.</title>
        <authorList>
            <person name="Suzuki S."/>
            <person name="Kawachi M."/>
        </authorList>
    </citation>
    <scope>NUCLEOTIDE SEQUENCE</scope>
    <source>
        <strain evidence="2">NIES 2893</strain>
    </source>
</reference>
<organism evidence="2 3">
    <name type="scientific">Pycnococcus provasolii</name>
    <dbReference type="NCBI Taxonomy" id="41880"/>
    <lineage>
        <taxon>Eukaryota</taxon>
        <taxon>Viridiplantae</taxon>
        <taxon>Chlorophyta</taxon>
        <taxon>Pseudoscourfieldiophyceae</taxon>
        <taxon>Pseudoscourfieldiales</taxon>
        <taxon>Pycnococcaceae</taxon>
        <taxon>Pycnococcus</taxon>
    </lineage>
</organism>
<name>A0A830HPD3_9CHLO</name>
<dbReference type="InterPro" id="IPR003832">
    <property type="entry name" value="DUF212"/>
</dbReference>
<feature type="region of interest" description="Disordered" evidence="1">
    <location>
        <begin position="7"/>
        <end position="72"/>
    </location>
</feature>
<accession>A0A830HPD3</accession>
<dbReference type="Proteomes" id="UP000660262">
    <property type="component" value="Unassembled WGS sequence"/>
</dbReference>
<sequence>MDAMLMASGSQLAGGGASGGNAEASSPPMADHADLLAATHHGPSSSGQMGSHDAFLAPGGHQPPGPSSGSSGRTLNAPLLAGLLACLLAQLLKPFMAYRHDQGLNLHKIIGSGGMPSSHSSLVCAMTAASAIVDGFSSTQFAIGVVLSLIVMYDATGVRRQAGYHAMAINTILRKSAASSSHGGIVHRAASANSMSSAAAPSVDRDTTSLVGGMQALFSSSLQVDLEAGEYSVLHGERTWPIPLNESVGHTPPQVATGAALGVLTGLIVGLAAR</sequence>
<proteinExistence type="predicted"/>
<dbReference type="Pfam" id="PF02681">
    <property type="entry name" value="DUF212"/>
    <property type="match status" value="1"/>
</dbReference>
<dbReference type="PANTHER" id="PTHR31446">
    <property type="entry name" value="ACID PHOSPHATASE/VANADIUM-DEPENDENT HALOPEROXIDASE-RELATED PROTEIN"/>
    <property type="match status" value="1"/>
</dbReference>
<evidence type="ECO:0000313" key="2">
    <source>
        <dbReference type="EMBL" id="GHP08525.1"/>
    </source>
</evidence>
<dbReference type="OrthoDB" id="1716650at2759"/>
<dbReference type="EMBL" id="BNJQ01000021">
    <property type="protein sequence ID" value="GHP08525.1"/>
    <property type="molecule type" value="Genomic_DNA"/>
</dbReference>
<keyword evidence="3" id="KW-1185">Reference proteome</keyword>
<dbReference type="PANTHER" id="PTHR31446:SF29">
    <property type="entry name" value="ACID PHOSPHATASE_VANADIUM-DEPENDENT HALOPEROXIDASE-RELATED PROTEIN"/>
    <property type="match status" value="1"/>
</dbReference>
<protein>
    <submittedName>
        <fullName evidence="2">Uncharacterized protein</fullName>
    </submittedName>
</protein>
<evidence type="ECO:0000313" key="3">
    <source>
        <dbReference type="Proteomes" id="UP000660262"/>
    </source>
</evidence>